<dbReference type="GeneID" id="62196578"/>
<gene>
    <name evidence="1" type="ORF">FOA43_003177</name>
</gene>
<reference evidence="1" key="1">
    <citation type="submission" date="2020-10" db="EMBL/GenBank/DDBJ databases">
        <authorList>
            <person name="Roach M.J.R."/>
        </authorList>
    </citation>
    <scope>NUCLEOTIDE SEQUENCE</scope>
    <source>
        <strain evidence="1">CBS 1945</strain>
    </source>
</reference>
<dbReference type="AlphaFoldDB" id="A0A875S656"/>
<evidence type="ECO:0000313" key="1">
    <source>
        <dbReference type="EMBL" id="QPG75815.1"/>
    </source>
</evidence>
<sequence length="186" mass="21514">MMVDVLLKPSKYGISNDELFEYLNKCMINGENGEDQQAQKESEQDISTKMVDFRKLIELGRILASKDVASLDSLYRCLSTNVYINHLQTTAEFATRSFDSPTRCPYYMPDLRLPIKNVLILFINYFKKLESHLTIQQTTDEYTSLCENMRNLMLLLNVSMLNKLVAIFKTLNPEIRLKNEALIVNV</sequence>
<keyword evidence="2" id="KW-1185">Reference proteome</keyword>
<evidence type="ECO:0000313" key="2">
    <source>
        <dbReference type="Proteomes" id="UP000662931"/>
    </source>
</evidence>
<dbReference type="RefSeq" id="XP_038779380.1">
    <property type="nucleotide sequence ID" value="XM_038923452.1"/>
</dbReference>
<dbReference type="OrthoDB" id="3997543at2759"/>
<dbReference type="Proteomes" id="UP000662931">
    <property type="component" value="Chromosome 3"/>
</dbReference>
<accession>A0A875S656</accession>
<name>A0A875S656_EENNA</name>
<dbReference type="EMBL" id="CP064814">
    <property type="protein sequence ID" value="QPG75815.1"/>
    <property type="molecule type" value="Genomic_DNA"/>
</dbReference>
<protein>
    <submittedName>
        <fullName evidence="1">Uncharacterized protein</fullName>
    </submittedName>
</protein>
<proteinExistence type="predicted"/>
<dbReference type="KEGG" id="bnn:FOA43_003177"/>
<organism evidence="1 2">
    <name type="scientific">Eeniella nana</name>
    <name type="common">Yeast</name>
    <name type="synonym">Brettanomyces nanus</name>
    <dbReference type="NCBI Taxonomy" id="13502"/>
    <lineage>
        <taxon>Eukaryota</taxon>
        <taxon>Fungi</taxon>
        <taxon>Dikarya</taxon>
        <taxon>Ascomycota</taxon>
        <taxon>Saccharomycotina</taxon>
        <taxon>Pichiomycetes</taxon>
        <taxon>Pichiales</taxon>
        <taxon>Pichiaceae</taxon>
        <taxon>Brettanomyces</taxon>
    </lineage>
</organism>